<dbReference type="OrthoDB" id="9788959at2"/>
<dbReference type="InterPro" id="IPR014729">
    <property type="entry name" value="Rossmann-like_a/b/a_fold"/>
</dbReference>
<dbReference type="InterPro" id="IPR006016">
    <property type="entry name" value="UspA"/>
</dbReference>
<name>A0A1I7H3A2_9FLAO</name>
<dbReference type="Proteomes" id="UP000199138">
    <property type="component" value="Unassembled WGS sequence"/>
</dbReference>
<keyword evidence="4" id="KW-1185">Reference proteome</keyword>
<dbReference type="RefSeq" id="WP_093025073.1">
    <property type="nucleotide sequence ID" value="NZ_FPBK01000007.1"/>
</dbReference>
<evidence type="ECO:0000256" key="1">
    <source>
        <dbReference type="ARBA" id="ARBA00008791"/>
    </source>
</evidence>
<feature type="domain" description="UspA" evidence="2">
    <location>
        <begin position="1"/>
        <end position="138"/>
    </location>
</feature>
<reference evidence="3 4" key="1">
    <citation type="submission" date="2016-10" db="EMBL/GenBank/DDBJ databases">
        <authorList>
            <person name="de Groot N.N."/>
        </authorList>
    </citation>
    <scope>NUCLEOTIDE SEQUENCE [LARGE SCALE GENOMIC DNA]</scope>
    <source>
        <strain evidence="3 4">CGMCC 1.12333</strain>
    </source>
</reference>
<dbReference type="PANTHER" id="PTHR46268">
    <property type="entry name" value="STRESS RESPONSE PROTEIN NHAX"/>
    <property type="match status" value="1"/>
</dbReference>
<dbReference type="InterPro" id="IPR006015">
    <property type="entry name" value="Universal_stress_UspA"/>
</dbReference>
<dbReference type="Pfam" id="PF00582">
    <property type="entry name" value="Usp"/>
    <property type="match status" value="1"/>
</dbReference>
<dbReference type="STRING" id="1224947.SAMN05216480_1073"/>
<evidence type="ECO:0000259" key="2">
    <source>
        <dbReference type="Pfam" id="PF00582"/>
    </source>
</evidence>
<dbReference type="SUPFAM" id="SSF52402">
    <property type="entry name" value="Adenine nucleotide alpha hydrolases-like"/>
    <property type="match status" value="2"/>
</dbReference>
<accession>A0A1I7H3A2</accession>
<dbReference type="Gene3D" id="3.40.50.620">
    <property type="entry name" value="HUPs"/>
    <property type="match status" value="2"/>
</dbReference>
<protein>
    <submittedName>
        <fullName evidence="3">Nucleotide-binding universal stress protein, UspA family</fullName>
    </submittedName>
</protein>
<dbReference type="CDD" id="cd00293">
    <property type="entry name" value="USP-like"/>
    <property type="match status" value="1"/>
</dbReference>
<dbReference type="PANTHER" id="PTHR46268:SF6">
    <property type="entry name" value="UNIVERSAL STRESS PROTEIN UP12"/>
    <property type="match status" value="1"/>
</dbReference>
<sequence length="279" mass="31853">MRRVLIPTDFSENANNALEFAVELYKYEECTFYLLNTIYDSDNVLHSSIYEVYKERSLKELNAIVAKMKEKHPETPLYFEKISTVNLLNEEIEAIVKEKHIDIIIMGTKGASGVQEFLFGSYTVSAMKVAECPLLAIPEGFTFKSPKDIVLATDYDVDFENYHMEVLKGIATKHKAKLHALHVKTDAKPMTFAQQQSKKALEQNFEGMQMSFEEVDDASVQKAIFSYHKIHDIGLLVMIKNKHSFWERLFSGSVIDSIGYKITFPFLVLPSKSVIKETA</sequence>
<dbReference type="AlphaFoldDB" id="A0A1I7H3A2"/>
<gene>
    <name evidence="3" type="ORF">SAMN05216480_1073</name>
</gene>
<evidence type="ECO:0000313" key="3">
    <source>
        <dbReference type="EMBL" id="SFU55173.1"/>
    </source>
</evidence>
<proteinExistence type="inferred from homology"/>
<dbReference type="PRINTS" id="PR01438">
    <property type="entry name" value="UNVRSLSTRESS"/>
</dbReference>
<evidence type="ECO:0000313" key="4">
    <source>
        <dbReference type="Proteomes" id="UP000199138"/>
    </source>
</evidence>
<organism evidence="3 4">
    <name type="scientific">Pustulibacterium marinum</name>
    <dbReference type="NCBI Taxonomy" id="1224947"/>
    <lineage>
        <taxon>Bacteria</taxon>
        <taxon>Pseudomonadati</taxon>
        <taxon>Bacteroidota</taxon>
        <taxon>Flavobacteriia</taxon>
        <taxon>Flavobacteriales</taxon>
        <taxon>Flavobacteriaceae</taxon>
        <taxon>Pustulibacterium</taxon>
    </lineage>
</organism>
<comment type="similarity">
    <text evidence="1">Belongs to the universal stress protein A family.</text>
</comment>
<dbReference type="EMBL" id="FPBK01000007">
    <property type="protein sequence ID" value="SFU55173.1"/>
    <property type="molecule type" value="Genomic_DNA"/>
</dbReference>